<dbReference type="SUPFAM" id="SSF56954">
    <property type="entry name" value="Outer membrane efflux proteins (OEP)"/>
    <property type="match status" value="1"/>
</dbReference>
<feature type="coiled-coil region" evidence="1">
    <location>
        <begin position="234"/>
        <end position="261"/>
    </location>
</feature>
<dbReference type="HOGENOM" id="CLU_542828_0_0_12"/>
<evidence type="ECO:0000313" key="4">
    <source>
        <dbReference type="Proteomes" id="UP000006546"/>
    </source>
</evidence>
<protein>
    <recommendedName>
        <fullName evidence="5">Outer membrane efflux protein</fullName>
    </recommendedName>
</protein>
<evidence type="ECO:0000313" key="3">
    <source>
        <dbReference type="EMBL" id="AEE17563.1"/>
    </source>
</evidence>
<feature type="chain" id="PRO_5003310903" description="Outer membrane efflux protein" evidence="2">
    <location>
        <begin position="23"/>
        <end position="502"/>
    </location>
</feature>
<reference evidence="4" key="1">
    <citation type="submission" date="2011-04" db="EMBL/GenBank/DDBJ databases">
        <title>The complete genome of Treponema brennaborense DSM 12168.</title>
        <authorList>
            <person name="Lucas S."/>
            <person name="Han J."/>
            <person name="Lapidus A."/>
            <person name="Bruce D."/>
            <person name="Goodwin L."/>
            <person name="Pitluck S."/>
            <person name="Peters L."/>
            <person name="Kyrpides N."/>
            <person name="Mavromatis K."/>
            <person name="Ivanova N."/>
            <person name="Mikhailova N."/>
            <person name="Pagani I."/>
            <person name="Teshima H."/>
            <person name="Detter J.C."/>
            <person name="Tapia R."/>
            <person name="Han C."/>
            <person name="Land M."/>
            <person name="Hauser L."/>
            <person name="Markowitz V."/>
            <person name="Cheng J.-F."/>
            <person name="Hugenholtz P."/>
            <person name="Woyke T."/>
            <person name="Wu D."/>
            <person name="Gronow S."/>
            <person name="Wellnitz S."/>
            <person name="Brambilla E."/>
            <person name="Klenk H.-P."/>
            <person name="Eisen J.A."/>
        </authorList>
    </citation>
    <scope>NUCLEOTIDE SEQUENCE [LARGE SCALE GENOMIC DNA]</scope>
    <source>
        <strain evidence="4">DSM 12168 / CIP 105900 / DD5/3</strain>
    </source>
</reference>
<keyword evidence="1" id="KW-0175">Coiled coil</keyword>
<dbReference type="EMBL" id="CP002696">
    <property type="protein sequence ID" value="AEE17563.1"/>
    <property type="molecule type" value="Genomic_DNA"/>
</dbReference>
<dbReference type="KEGG" id="tbe:Trebr_2148"/>
<dbReference type="RefSeq" id="WP_013759265.1">
    <property type="nucleotide sequence ID" value="NC_015500.1"/>
</dbReference>
<dbReference type="OrthoDB" id="355618at2"/>
<sequence length="502" mass="53650">MKPIRMPAAAAVLFAAAIRLYALPFSPPETALPAETQPDRQSADSAEQPFSLQDMLAGYFAQDAELRTLALKLQQAKLQAGITAAETGVDAELATGTVSFNTSGVRAEPAVTVSIPALNGTVVSASVPLSYAVSADSAQSFSAAGAELSIGTELSGSTAAQRALAVQKAQRAVTEAQRNLGTRARTAEYEFYTELKDLYSAYKDVLSARTSLYETRIDMETLRVKGFSAQSASYRTAQLEADSAERTVSEYERALKRAAERFAAKCGVSAGGLSGESLPDVQTQLVQCGVLDSDQLGSKERYAAVEQAEWDLYVAQLEQHADKTPTVTAKASYTYKNSSLNGADSAGASLSVTGNGLTVSGGVTVPIAAERTTPSGTVSLSWSPADTATSALEKRQNLLTLEIKQAAREAAADEYERAVEDAATEREDLLWQRTLNGEQYRLYAELAADMKTWFDAGIVSESEYRKAVSNEQNALIQCRITDINLIRHAIAAENLFIAAEDL</sequence>
<dbReference type="Proteomes" id="UP000006546">
    <property type="component" value="Chromosome"/>
</dbReference>
<keyword evidence="4" id="KW-1185">Reference proteome</keyword>
<proteinExistence type="predicted"/>
<name>F4LKK7_TREBD</name>
<dbReference type="STRING" id="906968.Trebr_2148"/>
<accession>F4LKK7</accession>
<gene>
    <name evidence="3" type="ordered locus">Trebr_2148</name>
</gene>
<dbReference type="eggNOG" id="ENOG5032M6Q">
    <property type="taxonomic scope" value="Bacteria"/>
</dbReference>
<feature type="signal peptide" evidence="2">
    <location>
        <begin position="1"/>
        <end position="22"/>
    </location>
</feature>
<keyword evidence="2" id="KW-0732">Signal</keyword>
<evidence type="ECO:0000256" key="2">
    <source>
        <dbReference type="SAM" id="SignalP"/>
    </source>
</evidence>
<evidence type="ECO:0008006" key="5">
    <source>
        <dbReference type="Google" id="ProtNLM"/>
    </source>
</evidence>
<feature type="coiled-coil region" evidence="1">
    <location>
        <begin position="401"/>
        <end position="432"/>
    </location>
</feature>
<dbReference type="AlphaFoldDB" id="F4LKK7"/>
<evidence type="ECO:0000256" key="1">
    <source>
        <dbReference type="SAM" id="Coils"/>
    </source>
</evidence>
<dbReference type="Gene3D" id="1.20.1600.10">
    <property type="entry name" value="Outer membrane efflux proteins (OEP)"/>
    <property type="match status" value="1"/>
</dbReference>
<organism evidence="3 4">
    <name type="scientific">Treponema brennaborense (strain DSM 12168 / CIP 105900 / DD5/3)</name>
    <dbReference type="NCBI Taxonomy" id="906968"/>
    <lineage>
        <taxon>Bacteria</taxon>
        <taxon>Pseudomonadati</taxon>
        <taxon>Spirochaetota</taxon>
        <taxon>Spirochaetia</taxon>
        <taxon>Spirochaetales</taxon>
        <taxon>Treponemataceae</taxon>
        <taxon>Treponema</taxon>
    </lineage>
</organism>